<comment type="caution">
    <text evidence="2">The sequence shown here is derived from an EMBL/GenBank/DDBJ whole genome shotgun (WGS) entry which is preliminary data.</text>
</comment>
<evidence type="ECO:0008006" key="4">
    <source>
        <dbReference type="Google" id="ProtNLM"/>
    </source>
</evidence>
<protein>
    <recommendedName>
        <fullName evidence="4">Cellulase (Glycosyl hydrolase family 5)</fullName>
    </recommendedName>
</protein>
<dbReference type="SUPFAM" id="SSF51445">
    <property type="entry name" value="(Trans)glycosidases"/>
    <property type="match status" value="1"/>
</dbReference>
<sequence>MSSMFKRIVTLLLGCLALGLAADDGLSLTRLGEPVIERIPFTLRLFDDNWRSYTQGYHGFSVLKVSGDASDGRMEALLECGGLPKGTLNASIRRTAPGNWQYSAQAEFSAPAKLKFIGLTTYLPIESFCGRELLADGKPVVLPKEHAEGASASIFRGRVSTLVIPTMERTITLRGDFELQLQDDRAYRIDRYVVRIGFTPASGSITKTVLKLDLSEQPYTSTALNLRSAANMAFADDKAGDKQGGWTDQGAENDLRMLPVGKQRWQGVEFDIIDPAGNNGKSCIVLAGPSRSYFPSSAVAEQKGERGNFLYLLHALAWPSNLQQIGTVKVTYDDGGVTEIPVTGNIDVGNWWTPAPRRNGELVWTGENTSAYVGLYRSVYPIENKPIRKLEFTSTGRSVWGIAAVSVGSGKIPRLNSAPAYILPGRDWQEIAYCKDVRPGSAMDFSGRLDAPAGKYGPVVIRDGRMEFRDRPGVPVRFYGTNFCATAQYLDKEWAERLADRMAAAGFNAVRLHHHDGGLSKRTRTTSTDLNPAKLDQLDYLIACCKKRGIYVTTDLYVSRPFGKGEIPEFPDKWLARPSFKALPFLLDSAMENWKTFSRNWLTHVNPYTGVALKDDPALISICLINEGNINNTWQGEIFVADLYKERFAEWLKKNEAKFPAGTTYDVKFSQFLVDVYNPGFEEMKRFVRELGVSCPITDQNMRSEPLLSVMRDRYDYVDNHSYWEHPLFPNKDWKLPSAHSNISAITKEANVPATMMPSRLFGKPMMVTEFDYAAPNVFRAEGAVLMGSYAALQDWDALFQFAYAHNDTNVTENNGPTGHFDLSTDIVKMLSQKIGLALFLGRELKPAPLSFAVALNGGEGLDFARELSGQIPRLGLIARIGTVILPDGRSTADKLPADLAGFLNPGFNFPENTGKIPVFNAASSNVKLLEDMQKQGVLKPEWYDSAARTFDASNGQISLDARNATFRAVTPGCEALILPAGKQGKGGFLTVDNKVGRGVFSAISVDGRPLPEAKRTLLLHLTDTQASKTKYNSPAMKQLEAWGQPPYLAARGEAELTLNVAPDGSYQLYALDTAGKRTGEIPFTRIDGRTIRFPAKVFGPHGTTLAYELVRK</sequence>
<proteinExistence type="predicted"/>
<keyword evidence="1" id="KW-0732">Signal</keyword>
<accession>A0A2U1B4K5</accession>
<dbReference type="Gene3D" id="3.20.20.80">
    <property type="entry name" value="Glycosidases"/>
    <property type="match status" value="1"/>
</dbReference>
<name>A0A2U1B4K5_9BACT</name>
<dbReference type="OrthoDB" id="9146353at2"/>
<gene>
    <name evidence="2" type="ORF">C8D82_108127</name>
</gene>
<dbReference type="EMBL" id="QEKH01000008">
    <property type="protein sequence ID" value="PVY43600.1"/>
    <property type="molecule type" value="Genomic_DNA"/>
</dbReference>
<dbReference type="AlphaFoldDB" id="A0A2U1B4K5"/>
<evidence type="ECO:0000256" key="1">
    <source>
        <dbReference type="SAM" id="SignalP"/>
    </source>
</evidence>
<dbReference type="InterPro" id="IPR017853">
    <property type="entry name" value="GH"/>
</dbReference>
<reference evidence="2 3" key="1">
    <citation type="submission" date="2018-04" db="EMBL/GenBank/DDBJ databases">
        <title>Genomic Encyclopedia of Type Strains, Phase IV (KMG-IV): sequencing the most valuable type-strain genomes for metagenomic binning, comparative biology and taxonomic classification.</title>
        <authorList>
            <person name="Goeker M."/>
        </authorList>
    </citation>
    <scope>NUCLEOTIDE SEQUENCE [LARGE SCALE GENOMIC DNA]</scope>
    <source>
        <strain evidence="2 3">DSM 14823</strain>
    </source>
</reference>
<evidence type="ECO:0000313" key="2">
    <source>
        <dbReference type="EMBL" id="PVY43600.1"/>
    </source>
</evidence>
<keyword evidence="3" id="KW-1185">Reference proteome</keyword>
<dbReference type="Proteomes" id="UP000245959">
    <property type="component" value="Unassembled WGS sequence"/>
</dbReference>
<dbReference type="GeneID" id="78294805"/>
<feature type="signal peptide" evidence="1">
    <location>
        <begin position="1"/>
        <end position="22"/>
    </location>
</feature>
<evidence type="ECO:0000313" key="3">
    <source>
        <dbReference type="Proteomes" id="UP000245959"/>
    </source>
</evidence>
<dbReference type="RefSeq" id="WP_133245095.1">
    <property type="nucleotide sequence ID" value="NZ_CABMMC010000094.1"/>
</dbReference>
<feature type="chain" id="PRO_5015514590" description="Cellulase (Glycosyl hydrolase family 5)" evidence="1">
    <location>
        <begin position="23"/>
        <end position="1113"/>
    </location>
</feature>
<organism evidence="2 3">
    <name type="scientific">Victivallis vadensis</name>
    <dbReference type="NCBI Taxonomy" id="172901"/>
    <lineage>
        <taxon>Bacteria</taxon>
        <taxon>Pseudomonadati</taxon>
        <taxon>Lentisphaerota</taxon>
        <taxon>Lentisphaeria</taxon>
        <taxon>Victivallales</taxon>
        <taxon>Victivallaceae</taxon>
        <taxon>Victivallis</taxon>
    </lineage>
</organism>